<feature type="chain" id="PRO_5047312259" evidence="1">
    <location>
        <begin position="23"/>
        <end position="108"/>
    </location>
</feature>
<evidence type="ECO:0000256" key="1">
    <source>
        <dbReference type="SAM" id="SignalP"/>
    </source>
</evidence>
<reference evidence="2" key="1">
    <citation type="submission" date="2020-09" db="EMBL/GenBank/DDBJ databases">
        <title>Rhizobia associated with sainfoin plants.</title>
        <authorList>
            <person name="Asharfi S."/>
            <person name="Kuzmanovic N."/>
            <person name="Bunk B."/>
            <person name="Sproeer C."/>
            <person name="Becker M."/>
            <person name="Thuenen T."/>
        </authorList>
    </citation>
    <scope>NUCLEOTIDE SEQUENCE</scope>
    <source>
        <strain evidence="2">OM4</strain>
    </source>
</reference>
<gene>
    <name evidence="2" type="ORF">IHQ72_24220</name>
</gene>
<keyword evidence="1" id="KW-0732">Signal</keyword>
<keyword evidence="3" id="KW-1185">Reference proteome</keyword>
<protein>
    <submittedName>
        <fullName evidence="2">Uncharacterized protein</fullName>
    </submittedName>
</protein>
<dbReference type="Proteomes" id="UP001058098">
    <property type="component" value="Chromosome"/>
</dbReference>
<accession>A0ABY5QU92</accession>
<organism evidence="2 3">
    <name type="scientific">Mesorhizobium onobrychidis</name>
    <dbReference type="NCBI Taxonomy" id="2775404"/>
    <lineage>
        <taxon>Bacteria</taxon>
        <taxon>Pseudomonadati</taxon>
        <taxon>Pseudomonadota</taxon>
        <taxon>Alphaproteobacteria</taxon>
        <taxon>Hyphomicrobiales</taxon>
        <taxon>Phyllobacteriaceae</taxon>
        <taxon>Mesorhizobium</taxon>
    </lineage>
</organism>
<sequence>MRSKAMFLWAFSPLLVANTSAADTVGTVQFEQMPRCDFFAIETNSGFTLVHRLDAGLDVEHGDKITGHLTSVGPDGLQINGGAKMYAWIDDYMVNSNRAEAYVQDRCK</sequence>
<evidence type="ECO:0000313" key="2">
    <source>
        <dbReference type="EMBL" id="UVC13784.1"/>
    </source>
</evidence>
<name>A0ABY5QU92_9HYPH</name>
<dbReference type="EMBL" id="CP062229">
    <property type="protein sequence ID" value="UVC13784.1"/>
    <property type="molecule type" value="Genomic_DNA"/>
</dbReference>
<feature type="signal peptide" evidence="1">
    <location>
        <begin position="1"/>
        <end position="22"/>
    </location>
</feature>
<evidence type="ECO:0000313" key="3">
    <source>
        <dbReference type="Proteomes" id="UP001058098"/>
    </source>
</evidence>
<dbReference type="RefSeq" id="WP_258117782.1">
    <property type="nucleotide sequence ID" value="NZ_CP062229.1"/>
</dbReference>
<proteinExistence type="predicted"/>